<accession>A0ACB6QJ17</accession>
<gene>
    <name evidence="1" type="ORF">BDR25DRAFT_235740</name>
</gene>
<comment type="caution">
    <text evidence="1">The sequence shown here is derived from an EMBL/GenBank/DDBJ whole genome shotgun (WGS) entry which is preliminary data.</text>
</comment>
<proteinExistence type="predicted"/>
<organism evidence="1 2">
    <name type="scientific">Lindgomyces ingoldianus</name>
    <dbReference type="NCBI Taxonomy" id="673940"/>
    <lineage>
        <taxon>Eukaryota</taxon>
        <taxon>Fungi</taxon>
        <taxon>Dikarya</taxon>
        <taxon>Ascomycota</taxon>
        <taxon>Pezizomycotina</taxon>
        <taxon>Dothideomycetes</taxon>
        <taxon>Pleosporomycetidae</taxon>
        <taxon>Pleosporales</taxon>
        <taxon>Lindgomycetaceae</taxon>
        <taxon>Lindgomyces</taxon>
    </lineage>
</organism>
<keyword evidence="2" id="KW-1185">Reference proteome</keyword>
<dbReference type="Proteomes" id="UP000799755">
    <property type="component" value="Unassembled WGS sequence"/>
</dbReference>
<name>A0ACB6QJ17_9PLEO</name>
<evidence type="ECO:0000313" key="1">
    <source>
        <dbReference type="EMBL" id="KAF2466993.1"/>
    </source>
</evidence>
<evidence type="ECO:0000313" key="2">
    <source>
        <dbReference type="Proteomes" id="UP000799755"/>
    </source>
</evidence>
<protein>
    <submittedName>
        <fullName evidence="1">Uncharacterized protein</fullName>
    </submittedName>
</protein>
<sequence>MCANICTKRDLKDLCEVEDYETGAFIRSTFTYVDEQDIAWFGRTADKRKYHLTVEDLNRLLQEISDEKIYPLKNSSISMAKLLPQITLEEAKVLEFLKQHPHPNIVKYHGCTVNRGYITGIALEKYEIILQYRFEDVPHDLDIVACMDGIRKGVKHLHLLGYAHNDLNPTNIAIDSDDNPIILDFGSCRRFGEKLLTAGTYGWIDGEYATSAQRHDESAINKIEAWLKEEKNKRATMAT</sequence>
<reference evidence="1" key="1">
    <citation type="journal article" date="2020" name="Stud. Mycol.">
        <title>101 Dothideomycetes genomes: a test case for predicting lifestyles and emergence of pathogens.</title>
        <authorList>
            <person name="Haridas S."/>
            <person name="Albert R."/>
            <person name="Binder M."/>
            <person name="Bloem J."/>
            <person name="Labutti K."/>
            <person name="Salamov A."/>
            <person name="Andreopoulos B."/>
            <person name="Baker S."/>
            <person name="Barry K."/>
            <person name="Bills G."/>
            <person name="Bluhm B."/>
            <person name="Cannon C."/>
            <person name="Castanera R."/>
            <person name="Culley D."/>
            <person name="Daum C."/>
            <person name="Ezra D."/>
            <person name="Gonzalez J."/>
            <person name="Henrissat B."/>
            <person name="Kuo A."/>
            <person name="Liang C."/>
            <person name="Lipzen A."/>
            <person name="Lutzoni F."/>
            <person name="Magnuson J."/>
            <person name="Mondo S."/>
            <person name="Nolan M."/>
            <person name="Ohm R."/>
            <person name="Pangilinan J."/>
            <person name="Park H.-J."/>
            <person name="Ramirez L."/>
            <person name="Alfaro M."/>
            <person name="Sun H."/>
            <person name="Tritt A."/>
            <person name="Yoshinaga Y."/>
            <person name="Zwiers L.-H."/>
            <person name="Turgeon B."/>
            <person name="Goodwin S."/>
            <person name="Spatafora J."/>
            <person name="Crous P."/>
            <person name="Grigoriev I."/>
        </authorList>
    </citation>
    <scope>NUCLEOTIDE SEQUENCE</scope>
    <source>
        <strain evidence="1">ATCC 200398</strain>
    </source>
</reference>
<dbReference type="EMBL" id="MU003522">
    <property type="protein sequence ID" value="KAF2466993.1"/>
    <property type="molecule type" value="Genomic_DNA"/>
</dbReference>